<keyword evidence="8" id="KW-1185">Reference proteome</keyword>
<evidence type="ECO:0000313" key="6">
    <source>
        <dbReference type="EMBL" id="MBS4884648.1"/>
    </source>
</evidence>
<dbReference type="AlphaFoldDB" id="A0A415PKP3"/>
<dbReference type="PANTHER" id="PTHR37306">
    <property type="entry name" value="COLICIN V PRODUCTION PROTEIN"/>
    <property type="match status" value="1"/>
</dbReference>
<proteinExistence type="predicted"/>
<keyword evidence="4 5" id="KW-0472">Membrane</keyword>
<comment type="subcellular location">
    <subcellularLocation>
        <location evidence="1">Membrane</location>
        <topology evidence="1">Multi-pass membrane protein</topology>
    </subcellularLocation>
</comment>
<evidence type="ECO:0000256" key="2">
    <source>
        <dbReference type="ARBA" id="ARBA00022692"/>
    </source>
</evidence>
<dbReference type="Pfam" id="PF02674">
    <property type="entry name" value="Colicin_V"/>
    <property type="match status" value="1"/>
</dbReference>
<gene>
    <name evidence="7" type="ORF">DWZ83_04070</name>
    <name evidence="6" type="ORF">KHZ85_07770</name>
</gene>
<evidence type="ECO:0000313" key="7">
    <source>
        <dbReference type="EMBL" id="RHM13279.1"/>
    </source>
</evidence>
<feature type="transmembrane region" description="Helical" evidence="5">
    <location>
        <begin position="39"/>
        <end position="60"/>
    </location>
</feature>
<accession>A0A415PKP3</accession>
<dbReference type="GO" id="GO:0016020">
    <property type="term" value="C:membrane"/>
    <property type="evidence" value="ECO:0007669"/>
    <property type="project" value="UniProtKB-SubCell"/>
</dbReference>
<evidence type="ECO:0000256" key="5">
    <source>
        <dbReference type="SAM" id="Phobius"/>
    </source>
</evidence>
<evidence type="ECO:0000313" key="8">
    <source>
        <dbReference type="Proteomes" id="UP000284868"/>
    </source>
</evidence>
<dbReference type="EMBL" id="QRPK01000013">
    <property type="protein sequence ID" value="RHM13279.1"/>
    <property type="molecule type" value="Genomic_DNA"/>
</dbReference>
<organism evidence="7 8">
    <name type="scientific">Amedibacillus dolichus</name>
    <dbReference type="NCBI Taxonomy" id="31971"/>
    <lineage>
        <taxon>Bacteria</taxon>
        <taxon>Bacillati</taxon>
        <taxon>Bacillota</taxon>
        <taxon>Erysipelotrichia</taxon>
        <taxon>Erysipelotrichales</taxon>
        <taxon>Erysipelotrichaceae</taxon>
        <taxon>Amedibacillus</taxon>
    </lineage>
</organism>
<dbReference type="RefSeq" id="WP_118365428.1">
    <property type="nucleotide sequence ID" value="NZ_CAUFDR010000001.1"/>
</dbReference>
<feature type="transmembrane region" description="Helical" evidence="5">
    <location>
        <begin position="81"/>
        <end position="101"/>
    </location>
</feature>
<feature type="transmembrane region" description="Helical" evidence="5">
    <location>
        <begin position="121"/>
        <end position="142"/>
    </location>
</feature>
<dbReference type="InterPro" id="IPR003825">
    <property type="entry name" value="Colicin-V_CvpA"/>
</dbReference>
<name>A0A415PKP3_9FIRM</name>
<comment type="caution">
    <text evidence="7">The sequence shown here is derived from an EMBL/GenBank/DDBJ whole genome shotgun (WGS) entry which is preliminary data.</text>
</comment>
<dbReference type="GO" id="GO:0009403">
    <property type="term" value="P:toxin biosynthetic process"/>
    <property type="evidence" value="ECO:0007669"/>
    <property type="project" value="InterPro"/>
</dbReference>
<dbReference type="PANTHER" id="PTHR37306:SF1">
    <property type="entry name" value="COLICIN V PRODUCTION PROTEIN"/>
    <property type="match status" value="1"/>
</dbReference>
<evidence type="ECO:0000256" key="4">
    <source>
        <dbReference type="ARBA" id="ARBA00023136"/>
    </source>
</evidence>
<protein>
    <submittedName>
        <fullName evidence="7">CvpA family protein</fullName>
    </submittedName>
</protein>
<dbReference type="Proteomes" id="UP000284868">
    <property type="component" value="Unassembled WGS sequence"/>
</dbReference>
<keyword evidence="3 5" id="KW-1133">Transmembrane helix</keyword>
<reference evidence="7 8" key="1">
    <citation type="submission" date="2018-08" db="EMBL/GenBank/DDBJ databases">
        <title>A genome reference for cultivated species of the human gut microbiota.</title>
        <authorList>
            <person name="Zou Y."/>
            <person name="Xue W."/>
            <person name="Luo G."/>
        </authorList>
    </citation>
    <scope>NUCLEOTIDE SEQUENCE [LARGE SCALE GENOMIC DNA]</scope>
    <source>
        <strain evidence="7 8">AF35-6BH</strain>
    </source>
</reference>
<dbReference type="EMBL" id="JAGZMZ010000020">
    <property type="protein sequence ID" value="MBS4884648.1"/>
    <property type="molecule type" value="Genomic_DNA"/>
</dbReference>
<feature type="transmembrane region" description="Helical" evidence="5">
    <location>
        <begin position="12"/>
        <end position="33"/>
    </location>
</feature>
<sequence>MKKITKGSGHTMGIVNIIVVAVLLLCIIKGYQVGFAQKLLSICSFFVSGICAWIISGMLDQLLQMAPHIENETVDLLFYNVYNRLVIFLVLFVLLIFALMLLRPVARLFNHIPVVSFCNRFAGSILGFVQGMLLLLLATLILELPFFADKAALVQNSWLRHTTEFADMLLFYTRYPIQELAKLKDVLEHKESFTQEEAQRIKAWLQEQNIEKDKLEQIMDMLKVETV</sequence>
<reference evidence="6" key="2">
    <citation type="submission" date="2021-02" db="EMBL/GenBank/DDBJ databases">
        <title>Infant gut strain persistence is associated with maternal origin, phylogeny, and functional potential including surface adhesion and iron acquisition.</title>
        <authorList>
            <person name="Lou Y.C."/>
        </authorList>
    </citation>
    <scope>NUCLEOTIDE SEQUENCE</scope>
    <source>
        <strain evidence="6">L3_108_103G1_dasL3_108_103G1_concoct_2</strain>
    </source>
</reference>
<dbReference type="Proteomes" id="UP000753219">
    <property type="component" value="Unassembled WGS sequence"/>
</dbReference>
<keyword evidence="2 5" id="KW-0812">Transmembrane</keyword>
<evidence type="ECO:0000256" key="1">
    <source>
        <dbReference type="ARBA" id="ARBA00004141"/>
    </source>
</evidence>
<evidence type="ECO:0000256" key="3">
    <source>
        <dbReference type="ARBA" id="ARBA00022989"/>
    </source>
</evidence>